<organism evidence="1 2">
    <name type="scientific">OM182 bacterium</name>
    <dbReference type="NCBI Taxonomy" id="2510334"/>
    <lineage>
        <taxon>Bacteria</taxon>
        <taxon>Pseudomonadati</taxon>
        <taxon>Pseudomonadota</taxon>
        <taxon>Gammaproteobacteria</taxon>
        <taxon>OMG group</taxon>
        <taxon>OM182 clade</taxon>
    </lineage>
</organism>
<evidence type="ECO:0000313" key="2">
    <source>
        <dbReference type="Proteomes" id="UP000320404"/>
    </source>
</evidence>
<dbReference type="GO" id="GO:0009055">
    <property type="term" value="F:electron transfer activity"/>
    <property type="evidence" value="ECO:0007669"/>
    <property type="project" value="InterPro"/>
</dbReference>
<protein>
    <recommendedName>
        <fullName evidence="3">Cytochrome c</fullName>
    </recommendedName>
</protein>
<gene>
    <name evidence="1" type="ORF">EVA69_01950</name>
</gene>
<dbReference type="GO" id="GO:0020037">
    <property type="term" value="F:heme binding"/>
    <property type="evidence" value="ECO:0007669"/>
    <property type="project" value="InterPro"/>
</dbReference>
<dbReference type="InterPro" id="IPR036909">
    <property type="entry name" value="Cyt_c-like_dom_sf"/>
</dbReference>
<dbReference type="Gene3D" id="1.10.760.10">
    <property type="entry name" value="Cytochrome c-like domain"/>
    <property type="match status" value="1"/>
</dbReference>
<sequence length="135" mass="14563">MLRSLLGAIVASAVFALLAPAAVAQMSPKFRFLQFCVGCHQYDGTGLPPDVPSLRDDLSYLIGSPEGRDFMLRVPGVIGAPGSADEVAELLNWIVKSFYQGNADFTPFTAADVLSGRERPMHDPIQERLELLAGN</sequence>
<name>A0A520S4J8_9GAMM</name>
<evidence type="ECO:0000313" key="1">
    <source>
        <dbReference type="EMBL" id="RZO77371.1"/>
    </source>
</evidence>
<accession>A0A520S4J8</accession>
<proteinExistence type="predicted"/>
<comment type="caution">
    <text evidence="1">The sequence shown here is derived from an EMBL/GenBank/DDBJ whole genome shotgun (WGS) entry which is preliminary data.</text>
</comment>
<dbReference type="Proteomes" id="UP000320404">
    <property type="component" value="Unassembled WGS sequence"/>
</dbReference>
<dbReference type="SUPFAM" id="SSF46626">
    <property type="entry name" value="Cytochrome c"/>
    <property type="match status" value="1"/>
</dbReference>
<evidence type="ECO:0008006" key="3">
    <source>
        <dbReference type="Google" id="ProtNLM"/>
    </source>
</evidence>
<dbReference type="AlphaFoldDB" id="A0A520S4J8"/>
<reference evidence="1 2" key="1">
    <citation type="submission" date="2019-02" db="EMBL/GenBank/DDBJ databases">
        <title>Prokaryotic population dynamics and viral predation in marine succession experiment using metagenomics: the confinement effect.</title>
        <authorList>
            <person name="Haro-Moreno J.M."/>
            <person name="Rodriguez-Valera F."/>
            <person name="Lopez-Perez M."/>
        </authorList>
    </citation>
    <scope>NUCLEOTIDE SEQUENCE [LARGE SCALE GENOMIC DNA]</scope>
    <source>
        <strain evidence="1">MED-G158</strain>
    </source>
</reference>
<dbReference type="EMBL" id="SHAH01000016">
    <property type="protein sequence ID" value="RZO77371.1"/>
    <property type="molecule type" value="Genomic_DNA"/>
</dbReference>